<reference evidence="1 2" key="1">
    <citation type="submission" date="2019-06" db="EMBL/GenBank/DDBJ databases">
        <title>A chromosome-scale genome assembly of the striped catfish, Pangasianodon hypophthalmus.</title>
        <authorList>
            <person name="Wen M."/>
            <person name="Zahm M."/>
            <person name="Roques C."/>
            <person name="Cabau C."/>
            <person name="Klopp C."/>
            <person name="Donnadieu C."/>
            <person name="Jouanno E."/>
            <person name="Avarre J.-C."/>
            <person name="Campet M."/>
            <person name="Ha T.T.T."/>
            <person name="Dugue R."/>
            <person name="Lampietro C."/>
            <person name="Louis A."/>
            <person name="Herpin A."/>
            <person name="Echchiki A."/>
            <person name="Berthelot C."/>
            <person name="Parey E."/>
            <person name="Roest-Crollius H."/>
            <person name="Braasch I."/>
            <person name="Postlethwait J."/>
            <person name="Bobe J."/>
            <person name="Montfort J."/>
            <person name="Bouchez O."/>
            <person name="Begum T."/>
            <person name="Schartl M."/>
            <person name="Guiguen Y."/>
        </authorList>
    </citation>
    <scope>NUCLEOTIDE SEQUENCE [LARGE SCALE GENOMIC DNA]</scope>
    <source>
        <strain evidence="1 2">Indonesia</strain>
        <tissue evidence="1">Blood</tissue>
    </source>
</reference>
<organism evidence="1 2">
    <name type="scientific">Pangasianodon hypophthalmus</name>
    <name type="common">Striped catfish</name>
    <name type="synonym">Helicophagus hypophthalmus</name>
    <dbReference type="NCBI Taxonomy" id="310915"/>
    <lineage>
        <taxon>Eukaryota</taxon>
        <taxon>Metazoa</taxon>
        <taxon>Chordata</taxon>
        <taxon>Craniata</taxon>
        <taxon>Vertebrata</taxon>
        <taxon>Euteleostomi</taxon>
        <taxon>Actinopterygii</taxon>
        <taxon>Neopterygii</taxon>
        <taxon>Teleostei</taxon>
        <taxon>Ostariophysi</taxon>
        <taxon>Siluriformes</taxon>
        <taxon>Pangasiidae</taxon>
        <taxon>Pangasianodon</taxon>
    </lineage>
</organism>
<proteinExistence type="predicted"/>
<gene>
    <name evidence="1" type="ORF">PHYPO_G00205010</name>
</gene>
<evidence type="ECO:0000313" key="2">
    <source>
        <dbReference type="Proteomes" id="UP000327468"/>
    </source>
</evidence>
<dbReference type="Proteomes" id="UP000327468">
    <property type="component" value="Chromosome 5"/>
</dbReference>
<dbReference type="AlphaFoldDB" id="A0A5N5PDX3"/>
<evidence type="ECO:0000313" key="1">
    <source>
        <dbReference type="EMBL" id="KAB5577006.1"/>
    </source>
</evidence>
<protein>
    <submittedName>
        <fullName evidence="1">Uncharacterized protein</fullName>
    </submittedName>
</protein>
<accession>A0A5N5PDX3</accession>
<dbReference type="EMBL" id="VFJC01000006">
    <property type="protein sequence ID" value="KAB5577006.1"/>
    <property type="molecule type" value="Genomic_DNA"/>
</dbReference>
<name>A0A5N5PDX3_PANHP</name>
<comment type="caution">
    <text evidence="1">The sequence shown here is derived from an EMBL/GenBank/DDBJ whole genome shotgun (WGS) entry which is preliminary data.</text>
</comment>
<sequence>MDSQRFNVWATVTLLHSTMSRVSPSVVYKQYDPSTFLLTTQSRVSVCPHCLKARDGSNQVQNIFVQPCLNETKHTALQILPLGPNHSADLVHHIAKRPNVSHDDGGNEGLVASPLCLCFGSSSASSVWSQQFFRNIELHSNLWCNDNVMCNSTVIDGVMCYSRQECRSRTQT</sequence>
<keyword evidence="2" id="KW-1185">Reference proteome</keyword>